<evidence type="ECO:0000256" key="1">
    <source>
        <dbReference type="SAM" id="MobiDB-lite"/>
    </source>
</evidence>
<feature type="compositionally biased region" description="Basic and acidic residues" evidence="1">
    <location>
        <begin position="209"/>
        <end position="219"/>
    </location>
</feature>
<evidence type="ECO:0000313" key="3">
    <source>
        <dbReference type="Proteomes" id="UP000008021"/>
    </source>
</evidence>
<accession>A0A0E0DJ49</accession>
<reference evidence="2" key="2">
    <citation type="submission" date="2018-05" db="EMBL/GenBank/DDBJ databases">
        <title>OmerRS3 (Oryza meridionalis Reference Sequence Version 3).</title>
        <authorList>
            <person name="Zhang J."/>
            <person name="Kudrna D."/>
            <person name="Lee S."/>
            <person name="Talag J."/>
            <person name="Welchert J."/>
            <person name="Wing R.A."/>
        </authorList>
    </citation>
    <scope>NUCLEOTIDE SEQUENCE [LARGE SCALE GENOMIC DNA]</scope>
    <source>
        <strain evidence="2">cv. OR44</strain>
    </source>
</reference>
<name>A0A0E0DJ49_9ORYZ</name>
<evidence type="ECO:0000313" key="2">
    <source>
        <dbReference type="EnsemblPlants" id="OMERI04G22760.5"/>
    </source>
</evidence>
<dbReference type="InterPro" id="IPR004158">
    <property type="entry name" value="DUF247_pln"/>
</dbReference>
<keyword evidence="3" id="KW-1185">Reference proteome</keyword>
<feature type="region of interest" description="Disordered" evidence="1">
    <location>
        <begin position="194"/>
        <end position="235"/>
    </location>
</feature>
<proteinExistence type="predicted"/>
<dbReference type="PANTHER" id="PTHR31170">
    <property type="entry name" value="BNAC04G53230D PROTEIN"/>
    <property type="match status" value="1"/>
</dbReference>
<reference evidence="2" key="1">
    <citation type="submission" date="2015-04" db="UniProtKB">
        <authorList>
            <consortium name="EnsemblPlants"/>
        </authorList>
    </citation>
    <scope>IDENTIFICATION</scope>
</reference>
<organism evidence="2">
    <name type="scientific">Oryza meridionalis</name>
    <dbReference type="NCBI Taxonomy" id="40149"/>
    <lineage>
        <taxon>Eukaryota</taxon>
        <taxon>Viridiplantae</taxon>
        <taxon>Streptophyta</taxon>
        <taxon>Embryophyta</taxon>
        <taxon>Tracheophyta</taxon>
        <taxon>Spermatophyta</taxon>
        <taxon>Magnoliopsida</taxon>
        <taxon>Liliopsida</taxon>
        <taxon>Poales</taxon>
        <taxon>Poaceae</taxon>
        <taxon>BOP clade</taxon>
        <taxon>Oryzoideae</taxon>
        <taxon>Oryzeae</taxon>
        <taxon>Oryzinae</taxon>
        <taxon>Oryza</taxon>
    </lineage>
</organism>
<dbReference type="PANTHER" id="PTHR31170:SF18">
    <property type="entry name" value="(WILD MALAYSIAN BANANA) HYPOTHETICAL PROTEIN"/>
    <property type="match status" value="1"/>
</dbReference>
<dbReference type="EnsemblPlants" id="OMERI04G22760.5">
    <property type="protein sequence ID" value="OMERI04G22760.5"/>
    <property type="gene ID" value="OMERI04G22760"/>
</dbReference>
<dbReference type="HOGENOM" id="CLU_020188_5_1_1"/>
<protein>
    <submittedName>
        <fullName evidence="2">Uncharacterized protein</fullName>
    </submittedName>
</protein>
<dbReference type="Pfam" id="PF03140">
    <property type="entry name" value="DUF247"/>
    <property type="match status" value="1"/>
</dbReference>
<dbReference type="AlphaFoldDB" id="A0A0E0DJ49"/>
<sequence>MLRPIAAFAGSQFPPHHSCSSRRPELPVPLERMSKLTRGKVKAVDMNALVSSMTHELDYYWSLGEVHENEETSCIIYKVQEHIRRVDKLCYEPCIISIGPYHYGAPALQTMQKEKWSYLDYILKLNCEKTLLDYLQALEDITKLARNCYSEEVKMDGEEFLQMLLLDGCFVLVALGGTKGILAHREQLNVDNLKSEGTKQENGRQNISHPEDSNKDRNTENQNMGQEEGQDGKQVEMKRAEYDDEVGQWFARFFNHDLFLLENQKPFFIVKKIFKIVAGDNPLSDAEFTHEIVKYVESSLWWFPQSIQDSDKPNDIHHLLHLCHMYFRPTQRAEGSNCQALPRYFGRFLSFGRRYFNLRHYPGETEEGSPLNPEMPCLQYEQQLNRWRRAAQYLEAGVKI</sequence>
<dbReference type="Proteomes" id="UP000008021">
    <property type="component" value="Chromosome 4"/>
</dbReference>
<dbReference type="Gramene" id="OMERI04G22760.5">
    <property type="protein sequence ID" value="OMERI04G22760.5"/>
    <property type="gene ID" value="OMERI04G22760"/>
</dbReference>